<name>A0A4Y8LKB7_9BACL</name>
<dbReference type="PANTHER" id="PTHR37946:SF1">
    <property type="entry name" value="SLL1969 PROTEIN"/>
    <property type="match status" value="1"/>
</dbReference>
<dbReference type="SUPFAM" id="SSF53474">
    <property type="entry name" value="alpha/beta-Hydrolases"/>
    <property type="match status" value="1"/>
</dbReference>
<evidence type="ECO:0000313" key="3">
    <source>
        <dbReference type="Proteomes" id="UP000297776"/>
    </source>
</evidence>
<dbReference type="GO" id="GO:0016787">
    <property type="term" value="F:hydrolase activity"/>
    <property type="evidence" value="ECO:0007669"/>
    <property type="project" value="UniProtKB-KW"/>
</dbReference>
<comment type="caution">
    <text evidence="2">The sequence shown here is derived from an EMBL/GenBank/DDBJ whole genome shotgun (WGS) entry which is preliminary data.</text>
</comment>
<dbReference type="Pfam" id="PF24096">
    <property type="entry name" value="DUF7379"/>
    <property type="match status" value="1"/>
</dbReference>
<organism evidence="2 3">
    <name type="scientific">Jeotgalibacillus salarius</name>
    <dbReference type="NCBI Taxonomy" id="546023"/>
    <lineage>
        <taxon>Bacteria</taxon>
        <taxon>Bacillati</taxon>
        <taxon>Bacillota</taxon>
        <taxon>Bacilli</taxon>
        <taxon>Bacillales</taxon>
        <taxon>Caryophanaceae</taxon>
        <taxon>Jeotgalibacillus</taxon>
    </lineage>
</organism>
<keyword evidence="3" id="KW-1185">Reference proteome</keyword>
<keyword evidence="2" id="KW-0378">Hydrolase</keyword>
<gene>
    <name evidence="2" type="ORF">E2626_08695</name>
</gene>
<dbReference type="OrthoDB" id="9775557at2"/>
<accession>A0A4Y8LKB7</accession>
<dbReference type="EMBL" id="SORX01000004">
    <property type="protein sequence ID" value="TFE01639.1"/>
    <property type="molecule type" value="Genomic_DNA"/>
</dbReference>
<feature type="domain" description="DUF7379" evidence="1">
    <location>
        <begin position="28"/>
        <end position="130"/>
    </location>
</feature>
<evidence type="ECO:0000313" key="2">
    <source>
        <dbReference type="EMBL" id="TFE01639.1"/>
    </source>
</evidence>
<dbReference type="RefSeq" id="WP_134381355.1">
    <property type="nucleotide sequence ID" value="NZ_SORX01000004.1"/>
</dbReference>
<reference evidence="2 3" key="1">
    <citation type="submission" date="2019-03" db="EMBL/GenBank/DDBJ databases">
        <authorList>
            <person name="Yang Y."/>
        </authorList>
    </citation>
    <scope>NUCLEOTIDE SEQUENCE [LARGE SCALE GENOMIC DNA]</scope>
    <source>
        <strain evidence="2 3">ASL-1</strain>
    </source>
</reference>
<sequence length="212" mass="23663">MGDKIFLIHGFNKEASDMYPLERCLSQMGYDCITLSFQLRYHPFDGAAEVLSKLLKDKVMSGEKVYLIGHSTGGIVIRKVLSDLQCAEKVARAVLIATPNQGSGLAGTAHIIRPFTSIYKTLLSITPTFIKQYSFVTSNVEIGAIAGDHAGLLLGKMLRQRNDGRVETSSAWMPGLKDFIILPYHHKRIHHQPETARLIHRFLQTGSFNQHI</sequence>
<dbReference type="AlphaFoldDB" id="A0A4Y8LKB7"/>
<dbReference type="PANTHER" id="PTHR37946">
    <property type="entry name" value="SLL1969 PROTEIN"/>
    <property type="match status" value="1"/>
</dbReference>
<evidence type="ECO:0000259" key="1">
    <source>
        <dbReference type="Pfam" id="PF24096"/>
    </source>
</evidence>
<dbReference type="InterPro" id="IPR055803">
    <property type="entry name" value="DUF7379"/>
</dbReference>
<proteinExistence type="predicted"/>
<dbReference type="Gene3D" id="3.40.50.1820">
    <property type="entry name" value="alpha/beta hydrolase"/>
    <property type="match status" value="1"/>
</dbReference>
<dbReference type="InterPro" id="IPR029058">
    <property type="entry name" value="AB_hydrolase_fold"/>
</dbReference>
<dbReference type="Proteomes" id="UP000297776">
    <property type="component" value="Unassembled WGS sequence"/>
</dbReference>
<protein>
    <submittedName>
        <fullName evidence="2">Alpha/beta hydrolase</fullName>
    </submittedName>
</protein>